<dbReference type="STRING" id="486041.B0D0K4"/>
<evidence type="ECO:0000256" key="13">
    <source>
        <dbReference type="ARBA" id="ARBA00023212"/>
    </source>
</evidence>
<evidence type="ECO:0000256" key="7">
    <source>
        <dbReference type="ARBA" id="ARBA00022618"/>
    </source>
</evidence>
<dbReference type="KEGG" id="lbc:LACBIDRAFT_313681"/>
<evidence type="ECO:0000256" key="2">
    <source>
        <dbReference type="ARBA" id="ARBA00004186"/>
    </source>
</evidence>
<evidence type="ECO:0000256" key="17">
    <source>
        <dbReference type="ARBA" id="ARBA00044152"/>
    </source>
</evidence>
<evidence type="ECO:0000256" key="16">
    <source>
        <dbReference type="ARBA" id="ARBA00023328"/>
    </source>
</evidence>
<keyword evidence="5" id="KW-0158">Chromosome</keyword>
<keyword evidence="11" id="KW-0995">Kinetochore</keyword>
<evidence type="ECO:0000256" key="18">
    <source>
        <dbReference type="ARBA" id="ARBA00044358"/>
    </source>
</evidence>
<evidence type="ECO:0000256" key="15">
    <source>
        <dbReference type="ARBA" id="ARBA00023306"/>
    </source>
</evidence>
<evidence type="ECO:0000256" key="11">
    <source>
        <dbReference type="ARBA" id="ARBA00022838"/>
    </source>
</evidence>
<keyword evidence="8" id="KW-0493">Microtubule</keyword>
<keyword evidence="12" id="KW-0175">Coiled coil</keyword>
<dbReference type="OrthoDB" id="5599235at2759"/>
<evidence type="ECO:0000256" key="6">
    <source>
        <dbReference type="ARBA" id="ARBA00022490"/>
    </source>
</evidence>
<dbReference type="InterPro" id="IPR013960">
    <property type="entry name" value="DASH_Duo1"/>
</dbReference>
<feature type="region of interest" description="Disordered" evidence="19">
    <location>
        <begin position="49"/>
        <end position="83"/>
    </location>
</feature>
<keyword evidence="9" id="KW-0498">Mitosis</keyword>
<comment type="similarity">
    <text evidence="4">Belongs to the DASH complex DUO1 family.</text>
</comment>
<dbReference type="Pfam" id="PF08651">
    <property type="entry name" value="DASH_Duo1"/>
    <property type="match status" value="1"/>
</dbReference>
<evidence type="ECO:0000256" key="14">
    <source>
        <dbReference type="ARBA" id="ARBA00023242"/>
    </source>
</evidence>
<dbReference type="GO" id="GO:0000278">
    <property type="term" value="P:mitotic cell cycle"/>
    <property type="evidence" value="ECO:0007669"/>
    <property type="project" value="InterPro"/>
</dbReference>
<dbReference type="GO" id="GO:0051301">
    <property type="term" value="P:cell division"/>
    <property type="evidence" value="ECO:0007669"/>
    <property type="project" value="UniProtKB-KW"/>
</dbReference>
<evidence type="ECO:0000256" key="12">
    <source>
        <dbReference type="ARBA" id="ARBA00023054"/>
    </source>
</evidence>
<protein>
    <recommendedName>
        <fullName evidence="17">DASH complex subunit DUO1</fullName>
    </recommendedName>
    <alternativeName>
        <fullName evidence="18">Outer kinetochore protein DUO1</fullName>
    </alternativeName>
</protein>
<sequence>MNSSEFLDIPLSASDSRLLSLSPVLASDSSLPEINDLSLSELSLNHYAGPSSLPAQDDFDSSTSEHDDDCDADDAEKTKRNETKLREEKLQSDLFILKKLNASFAMFHEALDAAGSANQLVAIQLEQTDALLNRYLSMLSKSEEFSRLIFDEEWEGAQADEEILEREMVEAKRREAEERSLAAQREAERRKTEERERLEREKELAERERKEQATIRRGVVRGVRGTRASMRGTRGTGMRQAEPTSVRTLQYGVNPASANSSRRGTPPTIGRGVPPRRI</sequence>
<dbReference type="GO" id="GO:0072686">
    <property type="term" value="C:mitotic spindle"/>
    <property type="evidence" value="ECO:0007669"/>
    <property type="project" value="InterPro"/>
</dbReference>
<name>B0D0K4_LACBS</name>
<keyword evidence="14" id="KW-0539">Nucleus</keyword>
<keyword evidence="21" id="KW-1185">Reference proteome</keyword>
<organism evidence="21">
    <name type="scientific">Laccaria bicolor (strain S238N-H82 / ATCC MYA-4686)</name>
    <name type="common">Bicoloured deceiver</name>
    <name type="synonym">Laccaria laccata var. bicolor</name>
    <dbReference type="NCBI Taxonomy" id="486041"/>
    <lineage>
        <taxon>Eukaryota</taxon>
        <taxon>Fungi</taxon>
        <taxon>Dikarya</taxon>
        <taxon>Basidiomycota</taxon>
        <taxon>Agaricomycotina</taxon>
        <taxon>Agaricomycetes</taxon>
        <taxon>Agaricomycetidae</taxon>
        <taxon>Agaricales</taxon>
        <taxon>Agaricineae</taxon>
        <taxon>Hydnangiaceae</taxon>
        <taxon>Laccaria</taxon>
    </lineage>
</organism>
<dbReference type="GO" id="GO:0005874">
    <property type="term" value="C:microtubule"/>
    <property type="evidence" value="ECO:0007669"/>
    <property type="project" value="UniProtKB-KW"/>
</dbReference>
<evidence type="ECO:0000256" key="8">
    <source>
        <dbReference type="ARBA" id="ARBA00022701"/>
    </source>
</evidence>
<keyword evidence="7" id="KW-0132">Cell division</keyword>
<dbReference type="Proteomes" id="UP000001194">
    <property type="component" value="Unassembled WGS sequence"/>
</dbReference>
<evidence type="ECO:0000256" key="10">
    <source>
        <dbReference type="ARBA" id="ARBA00022829"/>
    </source>
</evidence>
<dbReference type="GO" id="GO:0042729">
    <property type="term" value="C:DASH complex"/>
    <property type="evidence" value="ECO:0007669"/>
    <property type="project" value="InterPro"/>
</dbReference>
<feature type="region of interest" description="Disordered" evidence="19">
    <location>
        <begin position="176"/>
        <end position="212"/>
    </location>
</feature>
<dbReference type="RefSeq" id="XP_001877374.1">
    <property type="nucleotide sequence ID" value="XM_001877339.1"/>
</dbReference>
<dbReference type="GO" id="GO:0007059">
    <property type="term" value="P:chromosome segregation"/>
    <property type="evidence" value="ECO:0007669"/>
    <property type="project" value="UniProtKB-KW"/>
</dbReference>
<keyword evidence="16" id="KW-0137">Centromere</keyword>
<dbReference type="InParanoid" id="B0D0K4"/>
<dbReference type="EMBL" id="DS547095">
    <property type="protein sequence ID" value="EDR11477.1"/>
    <property type="molecule type" value="Genomic_DNA"/>
</dbReference>
<comment type="subcellular location">
    <subcellularLocation>
        <location evidence="3">Chromosome</location>
        <location evidence="3">Centromere</location>
        <location evidence="3">Kinetochore</location>
    </subcellularLocation>
    <subcellularLocation>
        <location evidence="2">Cytoplasm</location>
        <location evidence="2">Cytoskeleton</location>
        <location evidence="2">Spindle</location>
    </subcellularLocation>
    <subcellularLocation>
        <location evidence="1">Nucleus</location>
    </subcellularLocation>
</comment>
<evidence type="ECO:0000256" key="3">
    <source>
        <dbReference type="ARBA" id="ARBA00004629"/>
    </source>
</evidence>
<evidence type="ECO:0000256" key="5">
    <source>
        <dbReference type="ARBA" id="ARBA00022454"/>
    </source>
</evidence>
<dbReference type="HOGENOM" id="CLU_077454_0_0_1"/>
<dbReference type="PANTHER" id="PTHR28216">
    <property type="entry name" value="DASH COMPLEX SUBUNIT DUO1"/>
    <property type="match status" value="1"/>
</dbReference>
<keyword evidence="6" id="KW-0963">Cytoplasm</keyword>
<dbReference type="AlphaFoldDB" id="B0D0K4"/>
<keyword evidence="13" id="KW-0206">Cytoskeleton</keyword>
<reference evidence="20 21" key="1">
    <citation type="journal article" date="2008" name="Nature">
        <title>The genome of Laccaria bicolor provides insights into mycorrhizal symbiosis.</title>
        <authorList>
            <person name="Martin F."/>
            <person name="Aerts A."/>
            <person name="Ahren D."/>
            <person name="Brun A."/>
            <person name="Danchin E.G.J."/>
            <person name="Duchaussoy F."/>
            <person name="Gibon J."/>
            <person name="Kohler A."/>
            <person name="Lindquist E."/>
            <person name="Pereda V."/>
            <person name="Salamov A."/>
            <person name="Shapiro H.J."/>
            <person name="Wuyts J."/>
            <person name="Blaudez D."/>
            <person name="Buee M."/>
            <person name="Brokstein P."/>
            <person name="Canbaeck B."/>
            <person name="Cohen D."/>
            <person name="Courty P.E."/>
            <person name="Coutinho P.M."/>
            <person name="Delaruelle C."/>
            <person name="Detter J.C."/>
            <person name="Deveau A."/>
            <person name="DiFazio S."/>
            <person name="Duplessis S."/>
            <person name="Fraissinet-Tachet L."/>
            <person name="Lucic E."/>
            <person name="Frey-Klett P."/>
            <person name="Fourrey C."/>
            <person name="Feussner I."/>
            <person name="Gay G."/>
            <person name="Grimwood J."/>
            <person name="Hoegger P.J."/>
            <person name="Jain P."/>
            <person name="Kilaru S."/>
            <person name="Labbe J."/>
            <person name="Lin Y.C."/>
            <person name="Legue V."/>
            <person name="Le Tacon F."/>
            <person name="Marmeisse R."/>
            <person name="Melayah D."/>
            <person name="Montanini B."/>
            <person name="Muratet M."/>
            <person name="Nehls U."/>
            <person name="Niculita-Hirzel H."/>
            <person name="Oudot-Le Secq M.P."/>
            <person name="Peter M."/>
            <person name="Quesneville H."/>
            <person name="Rajashekar B."/>
            <person name="Reich M."/>
            <person name="Rouhier N."/>
            <person name="Schmutz J."/>
            <person name="Yin T."/>
            <person name="Chalot M."/>
            <person name="Henrissat B."/>
            <person name="Kuees U."/>
            <person name="Lucas S."/>
            <person name="Van de Peer Y."/>
            <person name="Podila G.K."/>
            <person name="Polle A."/>
            <person name="Pukkila P.J."/>
            <person name="Richardson P.M."/>
            <person name="Rouze P."/>
            <person name="Sanders I.R."/>
            <person name="Stajich J.E."/>
            <person name="Tunlid A."/>
            <person name="Tuskan G."/>
            <person name="Grigoriev I.V."/>
        </authorList>
    </citation>
    <scope>NUCLEOTIDE SEQUENCE [LARGE SCALE GENOMIC DNA]</scope>
    <source>
        <strain evidence="21">S238N-H82 / ATCC MYA-4686</strain>
    </source>
</reference>
<gene>
    <name evidence="20" type="ORF">LACBIDRAFT_313681</name>
</gene>
<feature type="region of interest" description="Disordered" evidence="19">
    <location>
        <begin position="224"/>
        <end position="278"/>
    </location>
</feature>
<evidence type="ECO:0000256" key="9">
    <source>
        <dbReference type="ARBA" id="ARBA00022776"/>
    </source>
</evidence>
<keyword evidence="10" id="KW-0159">Chromosome partition</keyword>
<dbReference type="GeneID" id="6073255"/>
<dbReference type="PANTHER" id="PTHR28216:SF1">
    <property type="entry name" value="DASH COMPLEX SUBUNIT DUO1"/>
    <property type="match status" value="1"/>
</dbReference>
<keyword evidence="15" id="KW-0131">Cell cycle</keyword>
<evidence type="ECO:0000256" key="4">
    <source>
        <dbReference type="ARBA" id="ARBA00005366"/>
    </source>
</evidence>
<evidence type="ECO:0000256" key="1">
    <source>
        <dbReference type="ARBA" id="ARBA00004123"/>
    </source>
</evidence>
<proteinExistence type="inferred from homology"/>
<evidence type="ECO:0000313" key="20">
    <source>
        <dbReference type="EMBL" id="EDR11477.1"/>
    </source>
</evidence>
<evidence type="ECO:0000256" key="19">
    <source>
        <dbReference type="SAM" id="MobiDB-lite"/>
    </source>
</evidence>
<evidence type="ECO:0000313" key="21">
    <source>
        <dbReference type="Proteomes" id="UP000001194"/>
    </source>
</evidence>
<accession>B0D0K4</accession>